<dbReference type="Gene3D" id="3.10.20.90">
    <property type="entry name" value="Phosphatidylinositol 3-kinase Catalytic Subunit, Chain A, domain 1"/>
    <property type="match status" value="1"/>
</dbReference>
<dbReference type="PANTHER" id="PTHR12555:SF13">
    <property type="entry name" value="UBIQUITIN RECOGNITION FACTOR IN ER-ASSOCIATED DEGRADATION PROTEIN 1"/>
    <property type="match status" value="1"/>
</dbReference>
<reference evidence="5 6" key="1">
    <citation type="journal article" date="2019" name="Sci. Rep.">
        <title>Nanopore sequencing improves the draft genome of the human pathogenic amoeba Naegleria fowleri.</title>
        <authorList>
            <person name="Liechti N."/>
            <person name="Schurch N."/>
            <person name="Bruggmann R."/>
            <person name="Wittwer M."/>
        </authorList>
    </citation>
    <scope>NUCLEOTIDE SEQUENCE [LARGE SCALE GENOMIC DNA]</scope>
    <source>
        <strain evidence="5 6">ATCC 30894</strain>
    </source>
</reference>
<dbReference type="RefSeq" id="XP_044560543.1">
    <property type="nucleotide sequence ID" value="XM_044708651.1"/>
</dbReference>
<evidence type="ECO:0000313" key="6">
    <source>
        <dbReference type="Proteomes" id="UP000444721"/>
    </source>
</evidence>
<keyword evidence="2" id="KW-0833">Ubl conjugation pathway</keyword>
<protein>
    <recommendedName>
        <fullName evidence="7">UBX domain-containing protein</fullName>
    </recommendedName>
</protein>
<dbReference type="OrthoDB" id="422728at2759"/>
<name>A0A6A5BPH7_NAEFO</name>
<dbReference type="GO" id="GO:0031593">
    <property type="term" value="F:polyubiquitin modification-dependent protein binding"/>
    <property type="evidence" value="ECO:0007669"/>
    <property type="project" value="TreeGrafter"/>
</dbReference>
<dbReference type="InterPro" id="IPR001012">
    <property type="entry name" value="UBX_dom"/>
</dbReference>
<evidence type="ECO:0008006" key="7">
    <source>
        <dbReference type="Google" id="ProtNLM"/>
    </source>
</evidence>
<dbReference type="GO" id="GO:0006511">
    <property type="term" value="P:ubiquitin-dependent protein catabolic process"/>
    <property type="evidence" value="ECO:0007669"/>
    <property type="project" value="InterPro"/>
</dbReference>
<feature type="domain" description="UBC core" evidence="4">
    <location>
        <begin position="266"/>
        <end position="432"/>
    </location>
</feature>
<dbReference type="Gene3D" id="3.10.330.10">
    <property type="match status" value="1"/>
</dbReference>
<dbReference type="PROSITE" id="PS50033">
    <property type="entry name" value="UBX"/>
    <property type="match status" value="1"/>
</dbReference>
<dbReference type="InterPro" id="IPR004854">
    <property type="entry name" value="Ufd1-like"/>
</dbReference>
<dbReference type="GeneID" id="68112375"/>
<dbReference type="InterPro" id="IPR055418">
    <property type="entry name" value="UFD1_N2"/>
</dbReference>
<evidence type="ECO:0000259" key="4">
    <source>
        <dbReference type="PROSITE" id="PS50127"/>
    </source>
</evidence>
<keyword evidence="6" id="KW-1185">Reference proteome</keyword>
<evidence type="ECO:0000259" key="3">
    <source>
        <dbReference type="PROSITE" id="PS50033"/>
    </source>
</evidence>
<dbReference type="Gene3D" id="3.10.110.10">
    <property type="entry name" value="Ubiquitin Conjugating Enzyme"/>
    <property type="match status" value="1"/>
</dbReference>
<evidence type="ECO:0000256" key="1">
    <source>
        <dbReference type="ARBA" id="ARBA00006043"/>
    </source>
</evidence>
<dbReference type="GO" id="GO:0034098">
    <property type="term" value="C:VCP-NPL4-UFD1 AAA ATPase complex"/>
    <property type="evidence" value="ECO:0007669"/>
    <property type="project" value="TreeGrafter"/>
</dbReference>
<dbReference type="VEuPathDB" id="AmoebaDB:FDP41_005157"/>
<dbReference type="VEuPathDB" id="AmoebaDB:NF0059490"/>
<dbReference type="SUPFAM" id="SSF54236">
    <property type="entry name" value="Ubiquitin-like"/>
    <property type="match status" value="1"/>
</dbReference>
<sequence>MSSSLLGPNKTQQNFVDPSSIVVSENESELDKAIKEEVILWFNSFKSLKTNATRSAVERSHLTSVLKLPRAELMKVMVNLNLVELNTQDKMIMFDLNDSIFTIIYPETYKPAEGEGLMVTSGDPILEKVVAKANRFIQRDHASMGSPSIAISVLLSKIVEIFVSKSFETLTPGVLNATDDLFSKKLQELNNNQDDIEEDEDDGIIQTPTPQKVHIGEQKNIFDMHFEKDLSELIEKLQNISQDDDFEMFRNAWGTLTSQYIEYSLTAKKRILTELKLINPVNGRNGWRVDLVDGNIYVWTVSLFNFPTTSSIASGLKSFREKYQFGSDEVVLEIRFGNYPDEPPHLRIVSPRIQYLTGLVRFDGTICPEFMTKANWNENKFLTIESIISKVKNILIDHDAKVDLRTFKSYDVKNALNSYVRQMRVLSIPSSNKFKEKYFIFSSAFSKRCFDVSVNLKALEKGNKVLLPSEAASKIFEDPNVELPLIFEIETRHSQKIYCGVNEFSAPTGQIIVPEWMFNSLFITEGSKVLVRCVSLPPASSLKIQPHSKDFYNIKNYKEVLENTLSQYSCVTEGQSLQVYDDDNNVHMIEIIETQPQPAVSVLSNGGFLEVEIDFVPAIDLDDPQELAQMQEKERENRIQKHEKLKQDVIKQTLKERQTKKEFVKNVLSNTANDKTVLVKFKFPDSSSCSQKFPVTASCLALYQYIECLDETGVWKPLPYSTSKELSLSTTFPKIDIPCNEKISLQSSGIVGQATVVISETDLFPNSSEC</sequence>
<dbReference type="InterPro" id="IPR000608">
    <property type="entry name" value="UBC"/>
</dbReference>
<dbReference type="AlphaFoldDB" id="A0A6A5BPH7"/>
<gene>
    <name evidence="5" type="ORF">FDP41_005157</name>
</gene>
<dbReference type="InterPro" id="IPR029071">
    <property type="entry name" value="Ubiquitin-like_domsf"/>
</dbReference>
<dbReference type="InterPro" id="IPR016135">
    <property type="entry name" value="UBQ-conjugating_enzyme/RWD"/>
</dbReference>
<dbReference type="PANTHER" id="PTHR12555">
    <property type="entry name" value="UBIQUITIN FUSION DEGRADATON PROTEIN 1"/>
    <property type="match status" value="1"/>
</dbReference>
<dbReference type="Pfam" id="PF03152">
    <property type="entry name" value="UFD1_N1"/>
    <property type="match status" value="1"/>
</dbReference>
<dbReference type="PROSITE" id="PS50127">
    <property type="entry name" value="UBC_2"/>
    <property type="match status" value="1"/>
</dbReference>
<dbReference type="OMA" id="PKIDIPC"/>
<feature type="domain" description="UBX" evidence="3">
    <location>
        <begin position="672"/>
        <end position="758"/>
    </location>
</feature>
<dbReference type="SUPFAM" id="SSF54495">
    <property type="entry name" value="UBC-like"/>
    <property type="match status" value="1"/>
</dbReference>
<evidence type="ECO:0000256" key="2">
    <source>
        <dbReference type="ARBA" id="ARBA00022786"/>
    </source>
</evidence>
<dbReference type="EMBL" id="VFQX01000043">
    <property type="protein sequence ID" value="KAF0975830.1"/>
    <property type="molecule type" value="Genomic_DNA"/>
</dbReference>
<dbReference type="Proteomes" id="UP000444721">
    <property type="component" value="Unassembled WGS sequence"/>
</dbReference>
<dbReference type="CDD" id="cd23802">
    <property type="entry name" value="UBCc_UBE2Q"/>
    <property type="match status" value="1"/>
</dbReference>
<dbReference type="Pfam" id="PF24842">
    <property type="entry name" value="UFD1_N2"/>
    <property type="match status" value="1"/>
</dbReference>
<dbReference type="VEuPathDB" id="AmoebaDB:NfTy_052060"/>
<comment type="caution">
    <text evidence="5">The sequence shown here is derived from an EMBL/GenBank/DDBJ whole genome shotgun (WGS) entry which is preliminary data.</text>
</comment>
<dbReference type="GO" id="GO:0036503">
    <property type="term" value="P:ERAD pathway"/>
    <property type="evidence" value="ECO:0007669"/>
    <property type="project" value="TreeGrafter"/>
</dbReference>
<dbReference type="InterPro" id="IPR055417">
    <property type="entry name" value="UFD1_N1"/>
</dbReference>
<dbReference type="InterPro" id="IPR042299">
    <property type="entry name" value="Ufd1-like_Nn"/>
</dbReference>
<accession>A0A6A5BPH7</accession>
<proteinExistence type="inferred from homology"/>
<organism evidence="5 6">
    <name type="scientific">Naegleria fowleri</name>
    <name type="common">Brain eating amoeba</name>
    <dbReference type="NCBI Taxonomy" id="5763"/>
    <lineage>
        <taxon>Eukaryota</taxon>
        <taxon>Discoba</taxon>
        <taxon>Heterolobosea</taxon>
        <taxon>Tetramitia</taxon>
        <taxon>Eutetramitia</taxon>
        <taxon>Vahlkampfiidae</taxon>
        <taxon>Naegleria</taxon>
    </lineage>
</organism>
<comment type="similarity">
    <text evidence="1">Belongs to the UFD1 family.</text>
</comment>
<dbReference type="Gene3D" id="2.40.40.50">
    <property type="entry name" value="Ubiquitin fusion degradation protein UFD1, N-terminal domain"/>
    <property type="match status" value="1"/>
</dbReference>
<evidence type="ECO:0000313" key="5">
    <source>
        <dbReference type="EMBL" id="KAF0975830.1"/>
    </source>
</evidence>